<proteinExistence type="predicted"/>
<dbReference type="EMBL" id="JAUUTY010000001">
    <property type="protein sequence ID" value="KAK1699267.1"/>
    <property type="molecule type" value="Genomic_DNA"/>
</dbReference>
<gene>
    <name evidence="4" type="ORF">QYE76_015964</name>
</gene>
<dbReference type="GO" id="GO:0016020">
    <property type="term" value="C:membrane"/>
    <property type="evidence" value="ECO:0007669"/>
    <property type="project" value="UniProtKB-SubCell"/>
</dbReference>
<protein>
    <recommendedName>
        <fullName evidence="3">Malectin-like domain-containing protein</fullName>
    </recommendedName>
</protein>
<sequence>MAGRWMVLLLLGLAAGGGVIQAHGQVDSLGFISIDCGLHVETGYVENTTKLSYVPDAAFTDTGTNHNISAEYLTPTTDKIWRNVRSFGGGDGTRSCYTLRSLVFGLKYLIRAMFLYANYDGLNRSPTFDVYIGVNYWQTVNISEGDMPVIAEIITVISGDYLEVCLVNTGSGTPFISSLELRPLQNKLYPQADASRALVLAARANAGASTDTFVRYPEDPHDRIWIPLTLDEWSAISTTNKVQNGVTDIFEAPSAVMQTAATPTNSSRPIVVAWDVKPSAKDKPPGFVCMLYMAELQHIPSNAIRQFHVKLNGKLWNQTTLGLRYLETIVLYNPQPDYASQQYIISLEATANSTLPPILNAFEVFSVIPTTGIATVPQEGTN</sequence>
<dbReference type="Pfam" id="PF12819">
    <property type="entry name" value="Malectin_like"/>
    <property type="match status" value="1"/>
</dbReference>
<dbReference type="InterPro" id="IPR024788">
    <property type="entry name" value="Malectin-like_Carb-bd_dom"/>
</dbReference>
<reference evidence="4" key="1">
    <citation type="submission" date="2023-07" db="EMBL/GenBank/DDBJ databases">
        <title>A chromosome-level genome assembly of Lolium multiflorum.</title>
        <authorList>
            <person name="Chen Y."/>
            <person name="Copetti D."/>
            <person name="Kolliker R."/>
            <person name="Studer B."/>
        </authorList>
    </citation>
    <scope>NUCLEOTIDE SEQUENCE</scope>
    <source>
        <strain evidence="4">02402/16</strain>
        <tissue evidence="4">Leaf</tissue>
    </source>
</reference>
<feature type="chain" id="PRO_5042076172" description="Malectin-like domain-containing protein" evidence="2">
    <location>
        <begin position="25"/>
        <end position="382"/>
    </location>
</feature>
<dbReference type="PANTHER" id="PTHR45631">
    <property type="entry name" value="OS07G0107800 PROTEIN-RELATED"/>
    <property type="match status" value="1"/>
</dbReference>
<evidence type="ECO:0000259" key="3">
    <source>
        <dbReference type="Pfam" id="PF12819"/>
    </source>
</evidence>
<evidence type="ECO:0000313" key="5">
    <source>
        <dbReference type="Proteomes" id="UP001231189"/>
    </source>
</evidence>
<name>A0AAD8U7W0_LOLMU</name>
<feature type="signal peptide" evidence="2">
    <location>
        <begin position="1"/>
        <end position="24"/>
    </location>
</feature>
<comment type="subcellular location">
    <subcellularLocation>
        <location evidence="1">Membrane</location>
        <topology evidence="1">Single-pass membrane protein</topology>
    </subcellularLocation>
</comment>
<organism evidence="4 5">
    <name type="scientific">Lolium multiflorum</name>
    <name type="common">Italian ryegrass</name>
    <name type="synonym">Lolium perenne subsp. multiflorum</name>
    <dbReference type="NCBI Taxonomy" id="4521"/>
    <lineage>
        <taxon>Eukaryota</taxon>
        <taxon>Viridiplantae</taxon>
        <taxon>Streptophyta</taxon>
        <taxon>Embryophyta</taxon>
        <taxon>Tracheophyta</taxon>
        <taxon>Spermatophyta</taxon>
        <taxon>Magnoliopsida</taxon>
        <taxon>Liliopsida</taxon>
        <taxon>Poales</taxon>
        <taxon>Poaceae</taxon>
        <taxon>BOP clade</taxon>
        <taxon>Pooideae</taxon>
        <taxon>Poodae</taxon>
        <taxon>Poeae</taxon>
        <taxon>Poeae Chloroplast Group 2 (Poeae type)</taxon>
        <taxon>Loliodinae</taxon>
        <taxon>Loliinae</taxon>
        <taxon>Lolium</taxon>
    </lineage>
</organism>
<accession>A0AAD8U7W0</accession>
<evidence type="ECO:0000256" key="2">
    <source>
        <dbReference type="SAM" id="SignalP"/>
    </source>
</evidence>
<dbReference type="Proteomes" id="UP001231189">
    <property type="component" value="Unassembled WGS sequence"/>
</dbReference>
<evidence type="ECO:0000313" key="4">
    <source>
        <dbReference type="EMBL" id="KAK1699267.1"/>
    </source>
</evidence>
<keyword evidence="5" id="KW-1185">Reference proteome</keyword>
<feature type="domain" description="Malectin-like" evidence="3">
    <location>
        <begin position="34"/>
        <end position="367"/>
    </location>
</feature>
<evidence type="ECO:0000256" key="1">
    <source>
        <dbReference type="ARBA" id="ARBA00004167"/>
    </source>
</evidence>
<keyword evidence="2" id="KW-0732">Signal</keyword>
<dbReference type="AlphaFoldDB" id="A0AAD8U7W0"/>
<comment type="caution">
    <text evidence="4">The sequence shown here is derived from an EMBL/GenBank/DDBJ whole genome shotgun (WGS) entry which is preliminary data.</text>
</comment>
<dbReference type="PANTHER" id="PTHR45631:SF31">
    <property type="entry name" value="PROTEIN KINASE DOMAIN-CONTAINING PROTEIN"/>
    <property type="match status" value="1"/>
</dbReference>